<protein>
    <submittedName>
        <fullName evidence="3">Uncharacterized protein</fullName>
    </submittedName>
</protein>
<feature type="signal peptide" evidence="2">
    <location>
        <begin position="1"/>
        <end position="28"/>
    </location>
</feature>
<feature type="compositionally biased region" description="Basic and acidic residues" evidence="1">
    <location>
        <begin position="46"/>
        <end position="71"/>
    </location>
</feature>
<evidence type="ECO:0000256" key="1">
    <source>
        <dbReference type="SAM" id="MobiDB-lite"/>
    </source>
</evidence>
<evidence type="ECO:0000313" key="3">
    <source>
        <dbReference type="EMBL" id="KAH9299224.1"/>
    </source>
</evidence>
<reference evidence="3 4" key="1">
    <citation type="journal article" date="2021" name="Nat. Plants">
        <title>The Taxus genome provides insights into paclitaxel biosynthesis.</title>
        <authorList>
            <person name="Xiong X."/>
            <person name="Gou J."/>
            <person name="Liao Q."/>
            <person name="Li Y."/>
            <person name="Zhou Q."/>
            <person name="Bi G."/>
            <person name="Li C."/>
            <person name="Du R."/>
            <person name="Wang X."/>
            <person name="Sun T."/>
            <person name="Guo L."/>
            <person name="Liang H."/>
            <person name="Lu P."/>
            <person name="Wu Y."/>
            <person name="Zhang Z."/>
            <person name="Ro D.K."/>
            <person name="Shang Y."/>
            <person name="Huang S."/>
            <person name="Yan J."/>
        </authorList>
    </citation>
    <scope>NUCLEOTIDE SEQUENCE [LARGE SCALE GENOMIC DNA]</scope>
    <source>
        <strain evidence="3">Ta-2019</strain>
    </source>
</reference>
<name>A0AA38CLV6_TAXCH</name>
<feature type="region of interest" description="Disordered" evidence="1">
    <location>
        <begin position="46"/>
        <end position="91"/>
    </location>
</feature>
<comment type="caution">
    <text evidence="3">The sequence shown here is derived from an EMBL/GenBank/DDBJ whole genome shotgun (WGS) entry which is preliminary data.</text>
</comment>
<proteinExistence type="predicted"/>
<sequence>YTCGLFQIFNKTSHLLASFILLLHVVKCNIVEHFARHYHKRKLINRRKDEIKHTPMQPTKKESKLKNEEASSSKASGDNGKFKKKEGNSSTSDEEFLPQVVLEQIYKMHYEILSYNESKSESLGSISPQACVKCQIDVLHERPINSEDKESIFSLKMNYRDFIAVWIVKGKAMNTEKKTQENGKNATSTYTLLELGMKPKILNSQSNGDSATLGAAIRE</sequence>
<evidence type="ECO:0000256" key="2">
    <source>
        <dbReference type="SAM" id="SignalP"/>
    </source>
</evidence>
<dbReference type="EMBL" id="JAHRHJ020000010">
    <property type="protein sequence ID" value="KAH9299224.1"/>
    <property type="molecule type" value="Genomic_DNA"/>
</dbReference>
<keyword evidence="4" id="KW-1185">Reference proteome</keyword>
<keyword evidence="2" id="KW-0732">Signal</keyword>
<feature type="non-terminal residue" evidence="3">
    <location>
        <position position="1"/>
    </location>
</feature>
<dbReference type="AlphaFoldDB" id="A0AA38CLV6"/>
<organism evidence="3 4">
    <name type="scientific">Taxus chinensis</name>
    <name type="common">Chinese yew</name>
    <name type="synonym">Taxus wallichiana var. chinensis</name>
    <dbReference type="NCBI Taxonomy" id="29808"/>
    <lineage>
        <taxon>Eukaryota</taxon>
        <taxon>Viridiplantae</taxon>
        <taxon>Streptophyta</taxon>
        <taxon>Embryophyta</taxon>
        <taxon>Tracheophyta</taxon>
        <taxon>Spermatophyta</taxon>
        <taxon>Pinopsida</taxon>
        <taxon>Pinidae</taxon>
        <taxon>Conifers II</taxon>
        <taxon>Cupressales</taxon>
        <taxon>Taxaceae</taxon>
        <taxon>Taxus</taxon>
    </lineage>
</organism>
<dbReference type="Proteomes" id="UP000824469">
    <property type="component" value="Unassembled WGS sequence"/>
</dbReference>
<accession>A0AA38CLV6</accession>
<feature type="non-terminal residue" evidence="3">
    <location>
        <position position="219"/>
    </location>
</feature>
<evidence type="ECO:0000313" key="4">
    <source>
        <dbReference type="Proteomes" id="UP000824469"/>
    </source>
</evidence>
<gene>
    <name evidence="3" type="ORF">KI387_030906</name>
</gene>
<feature type="chain" id="PRO_5041255447" evidence="2">
    <location>
        <begin position="29"/>
        <end position="219"/>
    </location>
</feature>